<reference evidence="3" key="1">
    <citation type="submission" date="2023-08" db="EMBL/GenBank/DDBJ databases">
        <title>Rhodospirillaceae gen. nov., a novel taxon isolated from the Yangtze River Yuezi River estuary sludge.</title>
        <authorList>
            <person name="Ruan L."/>
        </authorList>
    </citation>
    <scope>NUCLEOTIDE SEQUENCE [LARGE SCALE GENOMIC DNA]</scope>
    <source>
        <strain evidence="3">R-7</strain>
    </source>
</reference>
<protein>
    <submittedName>
        <fullName evidence="2">Phasin family protein</fullName>
    </submittedName>
</protein>
<dbReference type="Proteomes" id="UP001230156">
    <property type="component" value="Unassembled WGS sequence"/>
</dbReference>
<dbReference type="Pfam" id="PF09361">
    <property type="entry name" value="Phasin_2"/>
    <property type="match status" value="1"/>
</dbReference>
<sequence length="170" mass="18933">MAKINTAAEQTNEFFKPDYFKVPDFGQFQNEFSRWVGDFSKSFTNGKTPTVDLESLFASQRKNFEAFTSANQLAFEGVKAVAQRQAELAREAVEQFSSLAKELSAPASVEEKMVKQAEVAKSAFEQALSTMREMNDTLTKSNTQAINVVSKRVADSFDEVKTAFAKTAKK</sequence>
<evidence type="ECO:0000313" key="2">
    <source>
        <dbReference type="EMBL" id="MDQ7250140.1"/>
    </source>
</evidence>
<name>A0ABU0YSL2_9PROT</name>
<dbReference type="NCBIfam" id="TIGR01841">
    <property type="entry name" value="phasin"/>
    <property type="match status" value="1"/>
</dbReference>
<gene>
    <name evidence="2" type="ORF">Q8A70_20790</name>
</gene>
<evidence type="ECO:0000259" key="1">
    <source>
        <dbReference type="Pfam" id="PF09361"/>
    </source>
</evidence>
<organism evidence="2 3">
    <name type="scientific">Dongia sedimenti</name>
    <dbReference type="NCBI Taxonomy" id="3064282"/>
    <lineage>
        <taxon>Bacteria</taxon>
        <taxon>Pseudomonadati</taxon>
        <taxon>Pseudomonadota</taxon>
        <taxon>Alphaproteobacteria</taxon>
        <taxon>Rhodospirillales</taxon>
        <taxon>Dongiaceae</taxon>
        <taxon>Dongia</taxon>
    </lineage>
</organism>
<feature type="domain" description="Phasin" evidence="1">
    <location>
        <begin position="56"/>
        <end position="153"/>
    </location>
</feature>
<dbReference type="InterPro" id="IPR010127">
    <property type="entry name" value="Phasin_subfam-1"/>
</dbReference>
<accession>A0ABU0YSL2</accession>
<dbReference type="InterPro" id="IPR018968">
    <property type="entry name" value="Phasin"/>
</dbReference>
<comment type="caution">
    <text evidence="2">The sequence shown here is derived from an EMBL/GenBank/DDBJ whole genome shotgun (WGS) entry which is preliminary data.</text>
</comment>
<evidence type="ECO:0000313" key="3">
    <source>
        <dbReference type="Proteomes" id="UP001230156"/>
    </source>
</evidence>
<keyword evidence="3" id="KW-1185">Reference proteome</keyword>
<dbReference type="EMBL" id="JAUYVI010000006">
    <property type="protein sequence ID" value="MDQ7250140.1"/>
    <property type="molecule type" value="Genomic_DNA"/>
</dbReference>
<dbReference type="RefSeq" id="WP_379959010.1">
    <property type="nucleotide sequence ID" value="NZ_JAUYVI010000006.1"/>
</dbReference>
<proteinExistence type="predicted"/>